<dbReference type="InterPro" id="IPR029063">
    <property type="entry name" value="SAM-dependent_MTases_sf"/>
</dbReference>
<dbReference type="InterPro" id="IPR001077">
    <property type="entry name" value="COMT_C"/>
</dbReference>
<dbReference type="PROSITE" id="PS51683">
    <property type="entry name" value="SAM_OMT_II"/>
    <property type="match status" value="1"/>
</dbReference>
<reference evidence="6" key="1">
    <citation type="submission" date="2016-10" db="EMBL/GenBank/DDBJ databases">
        <authorList>
            <person name="Varghese N."/>
            <person name="Submissions S."/>
        </authorList>
    </citation>
    <scope>NUCLEOTIDE SEQUENCE [LARGE SCALE GENOMIC DNA]</scope>
    <source>
        <strain evidence="6">DSM 17038</strain>
    </source>
</reference>
<dbReference type="Gene3D" id="3.40.50.150">
    <property type="entry name" value="Vaccinia Virus protein VP39"/>
    <property type="match status" value="1"/>
</dbReference>
<dbReference type="PANTHER" id="PTHR43712">
    <property type="entry name" value="PUTATIVE (AFU_ORTHOLOGUE AFUA_4G14580)-RELATED"/>
    <property type="match status" value="1"/>
</dbReference>
<dbReference type="InterPro" id="IPR036390">
    <property type="entry name" value="WH_DNA-bd_sf"/>
</dbReference>
<dbReference type="GO" id="GO:0008171">
    <property type="term" value="F:O-methyltransferase activity"/>
    <property type="evidence" value="ECO:0007669"/>
    <property type="project" value="InterPro"/>
</dbReference>
<dbReference type="GO" id="GO:0032259">
    <property type="term" value="P:methylation"/>
    <property type="evidence" value="ECO:0007669"/>
    <property type="project" value="UniProtKB-KW"/>
</dbReference>
<dbReference type="InterPro" id="IPR016461">
    <property type="entry name" value="COMT-like"/>
</dbReference>
<dbReference type="InterPro" id="IPR036388">
    <property type="entry name" value="WH-like_DNA-bd_sf"/>
</dbReference>
<accession>A0A1I2T8U3</accession>
<evidence type="ECO:0000256" key="1">
    <source>
        <dbReference type="ARBA" id="ARBA00022603"/>
    </source>
</evidence>
<dbReference type="STRING" id="341036.SAMN05660649_02111"/>
<dbReference type="Pfam" id="PF00891">
    <property type="entry name" value="Methyltransf_2"/>
    <property type="match status" value="1"/>
</dbReference>
<keyword evidence="3" id="KW-0949">S-adenosyl-L-methionine</keyword>
<gene>
    <name evidence="5" type="ORF">SAMN05660649_02111</name>
</gene>
<keyword evidence="2 5" id="KW-0808">Transferase</keyword>
<keyword evidence="6" id="KW-1185">Reference proteome</keyword>
<keyword evidence="1 5" id="KW-0489">Methyltransferase</keyword>
<dbReference type="SUPFAM" id="SSF46785">
    <property type="entry name" value="Winged helix' DNA-binding domain"/>
    <property type="match status" value="1"/>
</dbReference>
<dbReference type="EMBL" id="FOOX01000006">
    <property type="protein sequence ID" value="SFG58751.1"/>
    <property type="molecule type" value="Genomic_DNA"/>
</dbReference>
<feature type="domain" description="O-methyltransferase C-terminal" evidence="4">
    <location>
        <begin position="160"/>
        <end position="304"/>
    </location>
</feature>
<dbReference type="AlphaFoldDB" id="A0A1I2T8U3"/>
<sequence length="323" mass="35318">MLELKKTEVRFIPNVTSFQLPQEFLIVGAAVTNGLFDTLQDGPCTLAELADKTGADQRALWVVVEALVALGYLKHEASSISLTGEAYSIFYDENSEQYVGFGFMHAYNLMSSWLQLPRVMESGKPVARKRAGLQLKSFIRAMSRNAAQGATEIVAYCLKDLPQNPGVLDVGGGPLTYALVFVEKGAEVTILDTPEVVDLMLPELDPGLPINMVKGDFTVALPRGPYDLVYLGNVCHIYGEKENRKLFLEAAAELNQGGRIVVNDMIRGTGVRAAVFGVNMLVNTESGGTWTYNQYKTWLEDAGFDVTPISEIAGRQLITGIKK</sequence>
<dbReference type="PANTHER" id="PTHR43712:SF2">
    <property type="entry name" value="O-METHYLTRANSFERASE CICE"/>
    <property type="match status" value="1"/>
</dbReference>
<evidence type="ECO:0000313" key="6">
    <source>
        <dbReference type="Proteomes" id="UP000199337"/>
    </source>
</evidence>
<organism evidence="5 6">
    <name type="scientific">Desulfotruncus arcticus DSM 17038</name>
    <dbReference type="NCBI Taxonomy" id="1121424"/>
    <lineage>
        <taxon>Bacteria</taxon>
        <taxon>Bacillati</taxon>
        <taxon>Bacillota</taxon>
        <taxon>Clostridia</taxon>
        <taxon>Eubacteriales</taxon>
        <taxon>Desulfallaceae</taxon>
        <taxon>Desulfotruncus</taxon>
    </lineage>
</organism>
<name>A0A1I2T8U3_9FIRM</name>
<dbReference type="SUPFAM" id="SSF53335">
    <property type="entry name" value="S-adenosyl-L-methionine-dependent methyltransferases"/>
    <property type="match status" value="1"/>
</dbReference>
<evidence type="ECO:0000259" key="4">
    <source>
        <dbReference type="Pfam" id="PF00891"/>
    </source>
</evidence>
<evidence type="ECO:0000256" key="2">
    <source>
        <dbReference type="ARBA" id="ARBA00022679"/>
    </source>
</evidence>
<evidence type="ECO:0000256" key="3">
    <source>
        <dbReference type="ARBA" id="ARBA00022691"/>
    </source>
</evidence>
<dbReference type="Proteomes" id="UP000199337">
    <property type="component" value="Unassembled WGS sequence"/>
</dbReference>
<dbReference type="CDD" id="cd02440">
    <property type="entry name" value="AdoMet_MTases"/>
    <property type="match status" value="1"/>
</dbReference>
<proteinExistence type="predicted"/>
<dbReference type="Gene3D" id="1.10.10.10">
    <property type="entry name" value="Winged helix-like DNA-binding domain superfamily/Winged helix DNA-binding domain"/>
    <property type="match status" value="1"/>
</dbReference>
<evidence type="ECO:0000313" key="5">
    <source>
        <dbReference type="EMBL" id="SFG58751.1"/>
    </source>
</evidence>
<protein>
    <submittedName>
        <fullName evidence="5">O-methyltransferase</fullName>
    </submittedName>
</protein>